<gene>
    <name evidence="4" type="ORF">Q3M24_13370</name>
</gene>
<proteinExistence type="predicted"/>
<dbReference type="PANTHER" id="PTHR36700:SF1">
    <property type="entry name" value="CRISPR SYSTEM CMR SUBUNIT CMR4"/>
    <property type="match status" value="1"/>
</dbReference>
<dbReference type="PANTHER" id="PTHR36700">
    <property type="entry name" value="CRISPR SYSTEM CMR SUBUNIT CMR4"/>
    <property type="match status" value="1"/>
</dbReference>
<protein>
    <submittedName>
        <fullName evidence="4">RAMP superfamily CRISPR-associated protein</fullName>
    </submittedName>
</protein>
<reference evidence="4" key="2">
    <citation type="submission" date="2024-06" db="EMBL/GenBank/DDBJ databases">
        <authorList>
            <person name="Plum-Jensen L.E."/>
            <person name="Schramm A."/>
            <person name="Marshall I.P.G."/>
        </authorList>
    </citation>
    <scope>NUCLEOTIDE SEQUENCE</scope>
    <source>
        <strain evidence="4">Rat1</strain>
    </source>
</reference>
<evidence type="ECO:0000256" key="2">
    <source>
        <dbReference type="SAM" id="MobiDB-lite"/>
    </source>
</evidence>
<evidence type="ECO:0000256" key="1">
    <source>
        <dbReference type="ARBA" id="ARBA00023118"/>
    </source>
</evidence>
<accession>A0AAU8LQ56</accession>
<dbReference type="InterPro" id="IPR013410">
    <property type="entry name" value="CRISPR-assoc_RAMP_Cmr4"/>
</dbReference>
<evidence type="ECO:0000313" key="4">
    <source>
        <dbReference type="EMBL" id="XCN71301.1"/>
    </source>
</evidence>
<dbReference type="AlphaFoldDB" id="A0AAU8LQ56"/>
<dbReference type="EMBL" id="CP159373">
    <property type="protein sequence ID" value="XCN71301.1"/>
    <property type="molecule type" value="Genomic_DNA"/>
</dbReference>
<feature type="compositionally biased region" description="Basic and acidic residues" evidence="2">
    <location>
        <begin position="81"/>
        <end position="90"/>
    </location>
</feature>
<organism evidence="4">
    <name type="scientific">Candidatus Electrothrix aestuarii</name>
    <dbReference type="NCBI Taxonomy" id="3062594"/>
    <lineage>
        <taxon>Bacteria</taxon>
        <taxon>Pseudomonadati</taxon>
        <taxon>Thermodesulfobacteriota</taxon>
        <taxon>Desulfobulbia</taxon>
        <taxon>Desulfobulbales</taxon>
        <taxon>Desulfobulbaceae</taxon>
        <taxon>Candidatus Electrothrix</taxon>
    </lineage>
</organism>
<dbReference type="GO" id="GO:0051607">
    <property type="term" value="P:defense response to virus"/>
    <property type="evidence" value="ECO:0007669"/>
    <property type="project" value="UniProtKB-KW"/>
</dbReference>
<feature type="domain" description="CRISPR type III-associated protein" evidence="3">
    <location>
        <begin position="12"/>
        <end position="332"/>
    </location>
</feature>
<dbReference type="Pfam" id="PF03787">
    <property type="entry name" value="RAMPs"/>
    <property type="match status" value="1"/>
</dbReference>
<sequence>MTDNRYLLRFFTLDPLHIGVGQDIMGEVDLPIDRESETNVPRIPGTALKGGFRAHASWKLKMDGNKDKPCPGDQPAEQEGDATKPHGPRSREQYCGITTCPICQTFGYPSVKLKNEDKAIPGHEGRVYFRDARLAFFPAATSKGTVWFSTPGRAAAWLDSEQQEYPELLVSRTDHLALSINEKITGGELLIGWIHLTGLTSSTEDKGIQQVIDALRNATHLTFPETEYWQHIVNRTVLLDETNFYRVVETCLERRTCNRVDQDTGTVSDGALFSYEALPRASLLYSRIYIEKHFSGKINKSTSSPLDVCSLACEGFARMGIGGMQTRGLGSLLVEPFTSSSEENGHG</sequence>
<feature type="region of interest" description="Disordered" evidence="2">
    <location>
        <begin position="63"/>
        <end position="90"/>
    </location>
</feature>
<name>A0AAU8LQ56_9BACT</name>
<reference evidence="4" key="1">
    <citation type="journal article" date="2024" name="Syst. Appl. Microbiol.">
        <title>First single-strain enrichments of Electrothrix cable bacteria, description of E. aestuarii sp. nov. and E. rattekaaiensis sp. nov., and proposal of a cable bacteria taxonomy following the rules of the SeqCode.</title>
        <authorList>
            <person name="Plum-Jensen L.E."/>
            <person name="Schramm A."/>
            <person name="Marshall I.P.G."/>
        </authorList>
    </citation>
    <scope>NUCLEOTIDE SEQUENCE</scope>
    <source>
        <strain evidence="4">Rat1</strain>
    </source>
</reference>
<dbReference type="KEGG" id="eaj:Q3M24_13370"/>
<keyword evidence="1" id="KW-0051">Antiviral defense</keyword>
<dbReference type="InterPro" id="IPR005537">
    <property type="entry name" value="RAMP_III_fam"/>
</dbReference>
<evidence type="ECO:0000259" key="3">
    <source>
        <dbReference type="Pfam" id="PF03787"/>
    </source>
</evidence>